<dbReference type="Proteomes" id="UP001597296">
    <property type="component" value="Unassembled WGS sequence"/>
</dbReference>
<reference evidence="10" key="1">
    <citation type="journal article" date="2019" name="Int. J. Syst. Evol. Microbiol.">
        <title>The Global Catalogue of Microorganisms (GCM) 10K type strain sequencing project: providing services to taxonomists for standard genome sequencing and annotation.</title>
        <authorList>
            <consortium name="The Broad Institute Genomics Platform"/>
            <consortium name="The Broad Institute Genome Sequencing Center for Infectious Disease"/>
            <person name="Wu L."/>
            <person name="Ma J."/>
        </authorList>
    </citation>
    <scope>NUCLEOTIDE SEQUENCE [LARGE SCALE GENOMIC DNA]</scope>
    <source>
        <strain evidence="10">KCTC 15012</strain>
    </source>
</reference>
<dbReference type="NCBIfam" id="TIGR00613">
    <property type="entry name" value="reco"/>
    <property type="match status" value="1"/>
</dbReference>
<keyword evidence="10" id="KW-1185">Reference proteome</keyword>
<dbReference type="Gene3D" id="1.20.1440.120">
    <property type="entry name" value="Recombination protein O, C-terminal domain"/>
    <property type="match status" value="1"/>
</dbReference>
<protein>
    <recommendedName>
        <fullName evidence="2 7">DNA repair protein RecO</fullName>
    </recommendedName>
    <alternativeName>
        <fullName evidence="6 7">Recombination protein O</fullName>
    </alternativeName>
</protein>
<dbReference type="InterPro" id="IPR022572">
    <property type="entry name" value="DNA_rep/recomb_RecO_N"/>
</dbReference>
<evidence type="ECO:0000256" key="6">
    <source>
        <dbReference type="ARBA" id="ARBA00033409"/>
    </source>
</evidence>
<dbReference type="PANTHER" id="PTHR33991">
    <property type="entry name" value="DNA REPAIR PROTEIN RECO"/>
    <property type="match status" value="1"/>
</dbReference>
<dbReference type="Pfam" id="PF11967">
    <property type="entry name" value="RecO_N"/>
    <property type="match status" value="1"/>
</dbReference>
<dbReference type="SUPFAM" id="SSF50249">
    <property type="entry name" value="Nucleic acid-binding proteins"/>
    <property type="match status" value="1"/>
</dbReference>
<dbReference type="SUPFAM" id="SSF57863">
    <property type="entry name" value="ArfGap/RecO-like zinc finger"/>
    <property type="match status" value="1"/>
</dbReference>
<dbReference type="Gene3D" id="2.40.50.140">
    <property type="entry name" value="Nucleic acid-binding proteins"/>
    <property type="match status" value="1"/>
</dbReference>
<comment type="function">
    <text evidence="7">Involved in DNA repair and RecF pathway recombination.</text>
</comment>
<dbReference type="InterPro" id="IPR037278">
    <property type="entry name" value="ARFGAP/RecO"/>
</dbReference>
<comment type="caution">
    <text evidence="9">The sequence shown here is derived from an EMBL/GenBank/DDBJ whole genome shotgun (WGS) entry which is preliminary data.</text>
</comment>
<comment type="similarity">
    <text evidence="1 7">Belongs to the RecO family.</text>
</comment>
<evidence type="ECO:0000256" key="2">
    <source>
        <dbReference type="ARBA" id="ARBA00021310"/>
    </source>
</evidence>
<organism evidence="9 10">
    <name type="scientific">Phaeospirillum tilakii</name>
    <dbReference type="NCBI Taxonomy" id="741673"/>
    <lineage>
        <taxon>Bacteria</taxon>
        <taxon>Pseudomonadati</taxon>
        <taxon>Pseudomonadota</taxon>
        <taxon>Alphaproteobacteria</taxon>
        <taxon>Rhodospirillales</taxon>
        <taxon>Rhodospirillaceae</taxon>
        <taxon>Phaeospirillum</taxon>
    </lineage>
</organism>
<keyword evidence="4 7" id="KW-0233">DNA recombination</keyword>
<proteinExistence type="inferred from homology"/>
<evidence type="ECO:0000256" key="1">
    <source>
        <dbReference type="ARBA" id="ARBA00007452"/>
    </source>
</evidence>
<dbReference type="EMBL" id="JBHUIY010000013">
    <property type="protein sequence ID" value="MFD2233784.1"/>
    <property type="molecule type" value="Genomic_DNA"/>
</dbReference>
<dbReference type="Pfam" id="PF02565">
    <property type="entry name" value="RecO_C"/>
    <property type="match status" value="1"/>
</dbReference>
<evidence type="ECO:0000256" key="7">
    <source>
        <dbReference type="HAMAP-Rule" id="MF_00201"/>
    </source>
</evidence>
<dbReference type="InterPro" id="IPR042242">
    <property type="entry name" value="RecO_C"/>
</dbReference>
<dbReference type="RefSeq" id="WP_377315677.1">
    <property type="nucleotide sequence ID" value="NZ_JBHUIY010000013.1"/>
</dbReference>
<keyword evidence="5 7" id="KW-0234">DNA repair</keyword>
<evidence type="ECO:0000313" key="10">
    <source>
        <dbReference type="Proteomes" id="UP001597296"/>
    </source>
</evidence>
<evidence type="ECO:0000313" key="9">
    <source>
        <dbReference type="EMBL" id="MFD2233784.1"/>
    </source>
</evidence>
<evidence type="ECO:0000256" key="5">
    <source>
        <dbReference type="ARBA" id="ARBA00023204"/>
    </source>
</evidence>
<evidence type="ECO:0000259" key="8">
    <source>
        <dbReference type="Pfam" id="PF11967"/>
    </source>
</evidence>
<dbReference type="InterPro" id="IPR003717">
    <property type="entry name" value="RecO"/>
</dbReference>
<accession>A0ABW5C8Z6</accession>
<evidence type="ECO:0000256" key="3">
    <source>
        <dbReference type="ARBA" id="ARBA00022763"/>
    </source>
</evidence>
<dbReference type="HAMAP" id="MF_00201">
    <property type="entry name" value="RecO"/>
    <property type="match status" value="1"/>
</dbReference>
<dbReference type="InterPro" id="IPR012340">
    <property type="entry name" value="NA-bd_OB-fold"/>
</dbReference>
<sequence length="230" mass="24695">MEWDDEALLLAVRRHGEHAGIVSCLTQGHGRVVGLVHGIASRERRGVVQVGNRVRLWWRARLPEQMGTLKVELVTAHAAAALGDAGRLAALAAGCALAERTLPERAPQPAAFAALAALLDALPAESWASVYVHFELALLRDLGFGLDLSACAVSGTVEDLAYVSPRTGRAVSRAAGEPWRDRLLPLPPFLTRGGEGSVAEIRDALRLTGYFLDRHAGPLPPARARLVDRF</sequence>
<evidence type="ECO:0000256" key="4">
    <source>
        <dbReference type="ARBA" id="ARBA00023172"/>
    </source>
</evidence>
<gene>
    <name evidence="7 9" type="primary">recO</name>
    <name evidence="9" type="ORF">ACFSNB_08200</name>
</gene>
<keyword evidence="3 7" id="KW-0227">DNA damage</keyword>
<feature type="domain" description="DNA replication/recombination mediator RecO N-terminal" evidence="8">
    <location>
        <begin position="1"/>
        <end position="74"/>
    </location>
</feature>
<name>A0ABW5C8Z6_9PROT</name>
<dbReference type="PANTHER" id="PTHR33991:SF1">
    <property type="entry name" value="DNA REPAIR PROTEIN RECO"/>
    <property type="match status" value="1"/>
</dbReference>